<name>A0A2N0NS48_9GLOM</name>
<reference evidence="1 4" key="2">
    <citation type="submission" date="2017-09" db="EMBL/GenBank/DDBJ databases">
        <title>Extensive intraspecific genome diversity in a model arbuscular mycorrhizal fungus.</title>
        <authorList>
            <person name="Chen E.C."/>
            <person name="Morin E."/>
            <person name="Beaudet D."/>
            <person name="Noel J."/>
            <person name="Ndikumana S."/>
            <person name="Charron P."/>
            <person name="St-Onge C."/>
            <person name="Giorgi J."/>
            <person name="Grigoriev I.V."/>
            <person name="Roux C."/>
            <person name="Martin F.M."/>
            <person name="Corradi N."/>
        </authorList>
    </citation>
    <scope>NUCLEOTIDE SEQUENCE [LARGE SCALE GENOMIC DNA]</scope>
    <source>
        <strain evidence="1 4">A5</strain>
    </source>
</reference>
<reference evidence="2 3" key="4">
    <citation type="submission" date="2017-10" db="EMBL/GenBank/DDBJ databases">
        <title>Genome analyses suggest a sexual origin of heterokaryosis in a supposedly ancient asexual fungus.</title>
        <authorList>
            <person name="Corradi N."/>
            <person name="Sedzielewska K."/>
            <person name="Noel J."/>
            <person name="Charron P."/>
            <person name="Farinelli L."/>
            <person name="Marton T."/>
            <person name="Kruger M."/>
            <person name="Pelin A."/>
            <person name="Brachmann A."/>
            <person name="Corradi N."/>
        </authorList>
    </citation>
    <scope>NUCLEOTIDE SEQUENCE [LARGE SCALE GENOMIC DNA]</scope>
    <source>
        <strain evidence="2 3">A1</strain>
    </source>
</reference>
<evidence type="ECO:0000313" key="2">
    <source>
        <dbReference type="EMBL" id="PKC61578.1"/>
    </source>
</evidence>
<evidence type="ECO:0000313" key="3">
    <source>
        <dbReference type="Proteomes" id="UP000232688"/>
    </source>
</evidence>
<evidence type="ECO:0000313" key="1">
    <source>
        <dbReference type="EMBL" id="PKB97382.1"/>
    </source>
</evidence>
<dbReference type="AlphaFoldDB" id="A0A2N0NS48"/>
<accession>A0A2N0NS48</accession>
<dbReference type="EMBL" id="LLXH01000966">
    <property type="protein sequence ID" value="PKC61578.1"/>
    <property type="molecule type" value="Genomic_DNA"/>
</dbReference>
<dbReference type="Proteomes" id="UP000232688">
    <property type="component" value="Unassembled WGS sequence"/>
</dbReference>
<organism evidence="1 4">
    <name type="scientific">Rhizophagus irregularis</name>
    <dbReference type="NCBI Taxonomy" id="588596"/>
    <lineage>
        <taxon>Eukaryota</taxon>
        <taxon>Fungi</taxon>
        <taxon>Fungi incertae sedis</taxon>
        <taxon>Mucoromycota</taxon>
        <taxon>Glomeromycotina</taxon>
        <taxon>Glomeromycetes</taxon>
        <taxon>Glomerales</taxon>
        <taxon>Glomeraceae</taxon>
        <taxon>Rhizophagus</taxon>
    </lineage>
</organism>
<feature type="non-terminal residue" evidence="1">
    <location>
        <position position="1"/>
    </location>
</feature>
<reference evidence="1 4" key="1">
    <citation type="submission" date="2016-04" db="EMBL/GenBank/DDBJ databases">
        <title>Genome analyses suggest a sexual origin of heterokaryosis in a supposedly ancient asexual fungus.</title>
        <authorList>
            <person name="Ropars J."/>
            <person name="Sedzielewska K."/>
            <person name="Noel J."/>
            <person name="Charron P."/>
            <person name="Farinelli L."/>
            <person name="Marton T."/>
            <person name="Kruger M."/>
            <person name="Pelin A."/>
            <person name="Brachmann A."/>
            <person name="Corradi N."/>
        </authorList>
    </citation>
    <scope>NUCLEOTIDE SEQUENCE [LARGE SCALE GENOMIC DNA]</scope>
    <source>
        <strain evidence="1 4">A5</strain>
    </source>
</reference>
<dbReference type="VEuPathDB" id="FungiDB:RhiirA1_424737"/>
<reference evidence="2 3" key="3">
    <citation type="submission" date="2017-10" db="EMBL/GenBank/DDBJ databases">
        <title>Extensive intraspecific genome diversity in a model arbuscular mycorrhizal fungus.</title>
        <authorList>
            <person name="Chen E.C.H."/>
            <person name="Morin E."/>
            <person name="Baudet D."/>
            <person name="Noel J."/>
            <person name="Ndikumana S."/>
            <person name="Charron P."/>
            <person name="St-Onge C."/>
            <person name="Giorgi J."/>
            <person name="Grigoriev I.V."/>
            <person name="Roux C."/>
            <person name="Martin F.M."/>
            <person name="Corradi N."/>
        </authorList>
    </citation>
    <scope>NUCLEOTIDE SEQUENCE [LARGE SCALE GENOMIC DNA]</scope>
    <source>
        <strain evidence="2 3">A1</strain>
    </source>
</reference>
<protein>
    <submittedName>
        <fullName evidence="1">Uncharacterized protein</fullName>
    </submittedName>
</protein>
<gene>
    <name evidence="2" type="ORF">RhiirA1_424737</name>
    <name evidence="1" type="ORF">RhiirA5_367460</name>
</gene>
<proteinExistence type="predicted"/>
<dbReference type="EMBL" id="LLXJ01003233">
    <property type="protein sequence ID" value="PKB97382.1"/>
    <property type="molecule type" value="Genomic_DNA"/>
</dbReference>
<sequence length="68" mass="7866">KAIHNGLFNGPSFGDGDLLLFNDFSYDLMVRCTSQSYENQIKKPLTDTFGFIRIEKFEVDELEVFKII</sequence>
<dbReference type="Proteomes" id="UP000232722">
    <property type="component" value="Unassembled WGS sequence"/>
</dbReference>
<evidence type="ECO:0000313" key="4">
    <source>
        <dbReference type="Proteomes" id="UP000232722"/>
    </source>
</evidence>
<comment type="caution">
    <text evidence="1">The sequence shown here is derived from an EMBL/GenBank/DDBJ whole genome shotgun (WGS) entry which is preliminary data.</text>
</comment>